<feature type="transmembrane region" description="Helical" evidence="1">
    <location>
        <begin position="6"/>
        <end position="27"/>
    </location>
</feature>
<organism evidence="2 3">
    <name type="scientific">Candidatus Portnoybacteria bacterium CG06_land_8_20_14_3_00_39_12</name>
    <dbReference type="NCBI Taxonomy" id="1974809"/>
    <lineage>
        <taxon>Bacteria</taxon>
        <taxon>Candidatus Portnoyibacteriota</taxon>
    </lineage>
</organism>
<evidence type="ECO:0000256" key="1">
    <source>
        <dbReference type="SAM" id="Phobius"/>
    </source>
</evidence>
<evidence type="ECO:0000313" key="3">
    <source>
        <dbReference type="Proteomes" id="UP000228775"/>
    </source>
</evidence>
<dbReference type="AlphaFoldDB" id="A0A2M7AWI7"/>
<reference evidence="3" key="1">
    <citation type="submission" date="2017-09" db="EMBL/GenBank/DDBJ databases">
        <title>Depth-based differentiation of microbial function through sediment-hosted aquifers and enrichment of novel symbionts in the deep terrestrial subsurface.</title>
        <authorList>
            <person name="Probst A.J."/>
            <person name="Ladd B."/>
            <person name="Jarett J.K."/>
            <person name="Geller-Mcgrath D.E."/>
            <person name="Sieber C.M.K."/>
            <person name="Emerson J.B."/>
            <person name="Anantharaman K."/>
            <person name="Thomas B.C."/>
            <person name="Malmstrom R."/>
            <person name="Stieglmeier M."/>
            <person name="Klingl A."/>
            <person name="Woyke T."/>
            <person name="Ryan C.M."/>
            <person name="Banfield J.F."/>
        </authorList>
    </citation>
    <scope>NUCLEOTIDE SEQUENCE [LARGE SCALE GENOMIC DNA]</scope>
</reference>
<sequence length="243" mass="28817">MAKKKIFTITVCSLSILIIGLVIYFYLINDRKDDNDSTMFLSSQDTSLSLSLAPILYCNKQEYFNLQDVYVIMHPEKPIIAYHLFWDDDIDFPNDQHPNDHEIIWVKYNDAGAVVNLWTYWHGKILEQNFTAGDNNTRPVVYVQWGKHGLLPSNWNDKFSLRPKTEIFLHYLFWRYRYAHKSGEIDKNWPKRYNGSFASYISFERQIDTKTIIKKENILTGLDVSVMIQSRYGENFKHKIEWP</sequence>
<protein>
    <submittedName>
        <fullName evidence="2">Uncharacterized protein</fullName>
    </submittedName>
</protein>
<comment type="caution">
    <text evidence="2">The sequence shown here is derived from an EMBL/GenBank/DDBJ whole genome shotgun (WGS) entry which is preliminary data.</text>
</comment>
<evidence type="ECO:0000313" key="2">
    <source>
        <dbReference type="EMBL" id="PIU74998.1"/>
    </source>
</evidence>
<dbReference type="EMBL" id="PEVY01000066">
    <property type="protein sequence ID" value="PIU74998.1"/>
    <property type="molecule type" value="Genomic_DNA"/>
</dbReference>
<gene>
    <name evidence="2" type="ORF">COS76_03130</name>
</gene>
<keyword evidence="1" id="KW-1133">Transmembrane helix</keyword>
<proteinExistence type="predicted"/>
<keyword evidence="1" id="KW-0472">Membrane</keyword>
<keyword evidence="1" id="KW-0812">Transmembrane</keyword>
<accession>A0A2M7AWI7</accession>
<dbReference type="Proteomes" id="UP000228775">
    <property type="component" value="Unassembled WGS sequence"/>
</dbReference>
<name>A0A2M7AWI7_9BACT</name>